<dbReference type="Proteomes" id="UP000641206">
    <property type="component" value="Unassembled WGS sequence"/>
</dbReference>
<feature type="binding site" evidence="5">
    <location>
        <position position="129"/>
    </location>
    <ligand>
        <name>Mn(2+)</name>
        <dbReference type="ChEBI" id="CHEBI:29035"/>
        <label>1</label>
    </ligand>
</feature>
<keyword evidence="1 5" id="KW-0479">Metal-binding</keyword>
<dbReference type="PIRSF" id="PIRSF036979">
    <property type="entry name" value="Arginase"/>
    <property type="match status" value="1"/>
</dbReference>
<dbReference type="Gene3D" id="3.40.800.10">
    <property type="entry name" value="Ureohydrolase domain"/>
    <property type="match status" value="1"/>
</dbReference>
<evidence type="ECO:0000256" key="5">
    <source>
        <dbReference type="HAMAP-Rule" id="MF_00737"/>
    </source>
</evidence>
<evidence type="ECO:0000256" key="3">
    <source>
        <dbReference type="ARBA" id="ARBA00022808"/>
    </source>
</evidence>
<feature type="binding site" evidence="5">
    <location>
        <position position="243"/>
    </location>
    <ligand>
        <name>Mn(2+)</name>
        <dbReference type="ChEBI" id="CHEBI:29035"/>
        <label>2</label>
    </ligand>
</feature>
<evidence type="ECO:0000313" key="8">
    <source>
        <dbReference type="EMBL" id="GGP07250.1"/>
    </source>
</evidence>
<dbReference type="InterPro" id="IPR023696">
    <property type="entry name" value="Ureohydrolase_dom_sf"/>
</dbReference>
<dbReference type="InterPro" id="IPR006035">
    <property type="entry name" value="Ureohydrolase"/>
</dbReference>
<feature type="binding site" evidence="5">
    <location>
        <position position="157"/>
    </location>
    <ligand>
        <name>Mn(2+)</name>
        <dbReference type="ChEBI" id="CHEBI:29035"/>
        <label>2</label>
    </ligand>
</feature>
<dbReference type="HAMAP" id="MF_00737">
    <property type="entry name" value="Formimidoylglutam"/>
    <property type="match status" value="1"/>
</dbReference>
<dbReference type="PROSITE" id="PS51409">
    <property type="entry name" value="ARGINASE_2"/>
    <property type="match status" value="1"/>
</dbReference>
<dbReference type="InterPro" id="IPR005923">
    <property type="entry name" value="HutG"/>
</dbReference>
<comment type="pathway">
    <text evidence="5">Amino-acid degradation; L-histidine degradation into L-glutamate; L-glutamate from N-formimidoyl-L-glutamate (hydrolase route): step 1/1.</text>
</comment>
<accession>A0ABQ2NTD4</accession>
<feature type="binding site" evidence="5">
    <location>
        <position position="155"/>
    </location>
    <ligand>
        <name>Mn(2+)</name>
        <dbReference type="ChEBI" id="CHEBI:29035"/>
        <label>2</label>
    </ligand>
</feature>
<keyword evidence="4 5" id="KW-0464">Manganese</keyword>
<evidence type="ECO:0000256" key="1">
    <source>
        <dbReference type="ARBA" id="ARBA00022723"/>
    </source>
</evidence>
<dbReference type="CDD" id="cd09988">
    <property type="entry name" value="Formimidoylglutamase"/>
    <property type="match status" value="1"/>
</dbReference>
<gene>
    <name evidence="5 8" type="primary">hutG</name>
    <name evidence="8" type="ORF">GCM10011346_02480</name>
</gene>
<dbReference type="RefSeq" id="WP_188732728.1">
    <property type="nucleotide sequence ID" value="NZ_BMLW01000001.1"/>
</dbReference>
<reference evidence="9" key="1">
    <citation type="journal article" date="2019" name="Int. J. Syst. Evol. Microbiol.">
        <title>The Global Catalogue of Microorganisms (GCM) 10K type strain sequencing project: providing services to taxonomists for standard genome sequencing and annotation.</title>
        <authorList>
            <consortium name="The Broad Institute Genomics Platform"/>
            <consortium name="The Broad Institute Genome Sequencing Center for Infectious Disease"/>
            <person name="Wu L."/>
            <person name="Ma J."/>
        </authorList>
    </citation>
    <scope>NUCLEOTIDE SEQUENCE [LARGE SCALE GENOMIC DNA]</scope>
    <source>
        <strain evidence="9">CGMCC 1.7693</strain>
    </source>
</reference>
<evidence type="ECO:0000313" key="9">
    <source>
        <dbReference type="Proteomes" id="UP000641206"/>
    </source>
</evidence>
<dbReference type="PANTHER" id="PTHR11358:SF35">
    <property type="entry name" value="FORMIMIDOYLGLUTAMASE"/>
    <property type="match status" value="1"/>
</dbReference>
<evidence type="ECO:0000256" key="7">
    <source>
        <dbReference type="PROSITE-ProRule" id="PRU00742"/>
    </source>
</evidence>
<evidence type="ECO:0000256" key="4">
    <source>
        <dbReference type="ARBA" id="ARBA00023211"/>
    </source>
</evidence>
<name>A0ABQ2NTD4_9BACI</name>
<dbReference type="SUPFAM" id="SSF52768">
    <property type="entry name" value="Arginase/deacetylase"/>
    <property type="match status" value="1"/>
</dbReference>
<feature type="binding site" evidence="5">
    <location>
        <position position="241"/>
    </location>
    <ligand>
        <name>Mn(2+)</name>
        <dbReference type="ChEBI" id="CHEBI:29035"/>
        <label>1</label>
    </ligand>
</feature>
<comment type="function">
    <text evidence="5">Catalyzes the conversion of N-formimidoyl-L-glutamate to L-glutamate and formamide.</text>
</comment>
<comment type="similarity">
    <text evidence="5 7">Belongs to the arginase family.</text>
</comment>
<dbReference type="EC" id="3.5.3.8" evidence="5 6"/>
<keyword evidence="2 5" id="KW-0378">Hydrolase</keyword>
<proteinExistence type="inferred from homology"/>
<comment type="caution">
    <text evidence="8">The sequence shown here is derived from an EMBL/GenBank/DDBJ whole genome shotgun (WGS) entry which is preliminary data.</text>
</comment>
<feature type="binding site" evidence="5">
    <location>
        <position position="159"/>
    </location>
    <ligand>
        <name>Mn(2+)</name>
        <dbReference type="ChEBI" id="CHEBI:29035"/>
        <label>1</label>
    </ligand>
</feature>
<feature type="binding site" evidence="5">
    <location>
        <position position="241"/>
    </location>
    <ligand>
        <name>Mn(2+)</name>
        <dbReference type="ChEBI" id="CHEBI:29035"/>
        <label>2</label>
    </ligand>
</feature>
<dbReference type="NCBIfam" id="TIGR01227">
    <property type="entry name" value="hutG"/>
    <property type="match status" value="1"/>
</dbReference>
<evidence type="ECO:0000256" key="6">
    <source>
        <dbReference type="NCBIfam" id="TIGR01227"/>
    </source>
</evidence>
<evidence type="ECO:0000256" key="2">
    <source>
        <dbReference type="ARBA" id="ARBA00022801"/>
    </source>
</evidence>
<protein>
    <recommendedName>
        <fullName evidence="5 6">Formimidoylglutamase</fullName>
        <ecNumber evidence="5 6">3.5.3.8</ecNumber>
    </recommendedName>
    <alternativeName>
        <fullName evidence="5">Formiminoglutamase</fullName>
    </alternativeName>
    <alternativeName>
        <fullName evidence="5">Formiminoglutamate hydrolase</fullName>
    </alternativeName>
</protein>
<dbReference type="PANTHER" id="PTHR11358">
    <property type="entry name" value="ARGINASE/AGMATINASE"/>
    <property type="match status" value="1"/>
</dbReference>
<sequence>MYQAPAKEYWKGREDSSTDRDSFRFHQTVRLETIQTLCNAEKMIALVGFECEEGVRRNKGRLGAKEAPNKIRSFLSNMPSSVLRDYSLTDTGNVSCEGKNMEKAQMELGVHVENLLAKKTVPIIIGGGHETFFGHYLGARSYLKKEARLGIINIDAHFDMRKDEQPSSGTMFRQILETDENADYLCIGIQPFSNTKALFQTAEELGCRYFLENEVKEDIQRIFQAIDQFSADHDALIFTLCTDSISASEAPGVSAPAAFGLAVSDVRKLLKHIASKGNTISFDISEVNPAVDENDRTARLGAALITEVIHTFSK</sequence>
<keyword evidence="9" id="KW-1185">Reference proteome</keyword>
<organism evidence="8 9">
    <name type="scientific">Oceanobacillus neutriphilus</name>
    <dbReference type="NCBI Taxonomy" id="531815"/>
    <lineage>
        <taxon>Bacteria</taxon>
        <taxon>Bacillati</taxon>
        <taxon>Bacillota</taxon>
        <taxon>Bacilli</taxon>
        <taxon>Bacillales</taxon>
        <taxon>Bacillaceae</taxon>
        <taxon>Oceanobacillus</taxon>
    </lineage>
</organism>
<dbReference type="Pfam" id="PF00491">
    <property type="entry name" value="Arginase"/>
    <property type="match status" value="1"/>
</dbReference>
<dbReference type="EMBL" id="BMLW01000001">
    <property type="protein sequence ID" value="GGP07250.1"/>
    <property type="molecule type" value="Genomic_DNA"/>
</dbReference>
<comment type="catalytic activity">
    <reaction evidence="5">
        <text>N-formimidoyl-L-glutamate + H2O = formamide + L-glutamate</text>
        <dbReference type="Rhea" id="RHEA:22492"/>
        <dbReference type="ChEBI" id="CHEBI:15377"/>
        <dbReference type="ChEBI" id="CHEBI:16397"/>
        <dbReference type="ChEBI" id="CHEBI:29985"/>
        <dbReference type="ChEBI" id="CHEBI:58928"/>
        <dbReference type="EC" id="3.5.3.8"/>
    </reaction>
</comment>
<comment type="cofactor">
    <cofactor evidence="5">
        <name>Mn(2+)</name>
        <dbReference type="ChEBI" id="CHEBI:29035"/>
    </cofactor>
    <text evidence="5">Binds 2 manganese ions per subunit.</text>
</comment>
<keyword evidence="3 5" id="KW-0369">Histidine metabolism</keyword>
<feature type="binding site" evidence="5">
    <location>
        <position position="155"/>
    </location>
    <ligand>
        <name>Mn(2+)</name>
        <dbReference type="ChEBI" id="CHEBI:29035"/>
        <label>1</label>
    </ligand>
</feature>